<evidence type="ECO:0000313" key="1">
    <source>
        <dbReference type="EMBL" id="GBP04159.1"/>
    </source>
</evidence>
<reference evidence="1 2" key="1">
    <citation type="journal article" date="2019" name="Commun. Biol.">
        <title>The bagworm genome reveals a unique fibroin gene that provides high tensile strength.</title>
        <authorList>
            <person name="Kono N."/>
            <person name="Nakamura H."/>
            <person name="Ohtoshi R."/>
            <person name="Tomita M."/>
            <person name="Numata K."/>
            <person name="Arakawa K."/>
        </authorList>
    </citation>
    <scope>NUCLEOTIDE SEQUENCE [LARGE SCALE GENOMIC DNA]</scope>
</reference>
<dbReference type="PANTHER" id="PTHR36688:SF1">
    <property type="entry name" value="ENDONUCLEASE_EXONUCLEASE_PHOSPHATASE DOMAIN-CONTAINING PROTEIN"/>
    <property type="match status" value="1"/>
</dbReference>
<proteinExistence type="predicted"/>
<gene>
    <name evidence="1" type="ORF">EVAR_74875_1</name>
</gene>
<dbReference type="PANTHER" id="PTHR36688">
    <property type="entry name" value="ENDO/EXONUCLEASE/PHOSPHATASE DOMAIN-CONTAINING PROTEIN"/>
    <property type="match status" value="1"/>
</dbReference>
<keyword evidence="1" id="KW-0548">Nucleotidyltransferase</keyword>
<dbReference type="OrthoDB" id="407509at2759"/>
<dbReference type="AlphaFoldDB" id="A0A4C1SPS4"/>
<keyword evidence="1" id="KW-0695">RNA-directed DNA polymerase</keyword>
<dbReference type="Proteomes" id="UP000299102">
    <property type="component" value="Unassembled WGS sequence"/>
</dbReference>
<name>A0A4C1SPS4_EUMVA</name>
<protein>
    <submittedName>
        <fullName evidence="1">Probable RNA-directed DNA polymerase from transposon X-element</fullName>
    </submittedName>
</protein>
<dbReference type="GO" id="GO:0003964">
    <property type="term" value="F:RNA-directed DNA polymerase activity"/>
    <property type="evidence" value="ECO:0007669"/>
    <property type="project" value="UniProtKB-KW"/>
</dbReference>
<keyword evidence="1" id="KW-0808">Transferase</keyword>
<evidence type="ECO:0000313" key="2">
    <source>
        <dbReference type="Proteomes" id="UP000299102"/>
    </source>
</evidence>
<comment type="caution">
    <text evidence="1">The sequence shown here is derived from an EMBL/GenBank/DDBJ whole genome shotgun (WGS) entry which is preliminary data.</text>
</comment>
<organism evidence="1 2">
    <name type="scientific">Eumeta variegata</name>
    <name type="common">Bagworm moth</name>
    <name type="synonym">Eumeta japonica</name>
    <dbReference type="NCBI Taxonomy" id="151549"/>
    <lineage>
        <taxon>Eukaryota</taxon>
        <taxon>Metazoa</taxon>
        <taxon>Ecdysozoa</taxon>
        <taxon>Arthropoda</taxon>
        <taxon>Hexapoda</taxon>
        <taxon>Insecta</taxon>
        <taxon>Pterygota</taxon>
        <taxon>Neoptera</taxon>
        <taxon>Endopterygota</taxon>
        <taxon>Lepidoptera</taxon>
        <taxon>Glossata</taxon>
        <taxon>Ditrysia</taxon>
        <taxon>Tineoidea</taxon>
        <taxon>Psychidae</taxon>
        <taxon>Oiketicinae</taxon>
        <taxon>Eumeta</taxon>
    </lineage>
</organism>
<dbReference type="EMBL" id="BGZK01000012">
    <property type="protein sequence ID" value="GBP04159.1"/>
    <property type="molecule type" value="Genomic_DNA"/>
</dbReference>
<sequence>MNAASDFYRKLYSDKTKKTDVSNTINESYFKSVDEMKVIEAIESVKLEKNPGSDNNTNESMKIPHTILAGLLVELFNLTQQNSETPSQWSESYHAYIQKTGGPNDIGNYRPISLLPNFYNHFSTVKNKRISSILELQLLVEQAGFRKGFCTVDP</sequence>
<keyword evidence="2" id="KW-1185">Reference proteome</keyword>
<dbReference type="InterPro" id="IPR052560">
    <property type="entry name" value="RdDP_mobile_element"/>
</dbReference>
<accession>A0A4C1SPS4</accession>